<accession>A0A8J8TE11</accession>
<proteinExistence type="predicted"/>
<evidence type="ECO:0000313" key="2">
    <source>
        <dbReference type="EMBL" id="TQS84112.1"/>
    </source>
</evidence>
<keyword evidence="1" id="KW-0472">Membrane</keyword>
<dbReference type="AlphaFoldDB" id="A0A8J8TE11"/>
<comment type="caution">
    <text evidence="2">The sequence shown here is derived from an EMBL/GenBank/DDBJ whole genome shotgun (WGS) entry which is preliminary data.</text>
</comment>
<organism evidence="2 3">
    <name type="scientific">Candidatus Methanomassiliicoccus intestinalis</name>
    <dbReference type="NCBI Taxonomy" id="1406512"/>
    <lineage>
        <taxon>Archaea</taxon>
        <taxon>Methanobacteriati</taxon>
        <taxon>Thermoplasmatota</taxon>
        <taxon>Thermoplasmata</taxon>
        <taxon>Methanomassiliicoccales</taxon>
        <taxon>Methanomassiliicoccaceae</taxon>
        <taxon>Methanomassiliicoccus</taxon>
    </lineage>
</organism>
<dbReference type="Proteomes" id="UP000752814">
    <property type="component" value="Unassembled WGS sequence"/>
</dbReference>
<keyword evidence="1" id="KW-1133">Transmembrane helix</keyword>
<gene>
    <name evidence="2" type="ORF">A3207_07305</name>
</gene>
<feature type="transmembrane region" description="Helical" evidence="1">
    <location>
        <begin position="48"/>
        <end position="72"/>
    </location>
</feature>
<evidence type="ECO:0000256" key="1">
    <source>
        <dbReference type="SAM" id="Phobius"/>
    </source>
</evidence>
<evidence type="ECO:0000313" key="3">
    <source>
        <dbReference type="Proteomes" id="UP000752814"/>
    </source>
</evidence>
<sequence length="73" mass="8431">MELNHILTPEAFSSLLFFSLMVTLMFFTIGFIINYISAEVNNKAIRSLSISFWALPFSVLFIIFVNLLLFIYS</sequence>
<reference evidence="2" key="1">
    <citation type="submission" date="2016-03" db="EMBL/GenBank/DDBJ databases">
        <authorList>
            <person name="Borrel G."/>
            <person name="Mccann A."/>
            <person name="O'Toole P.W."/>
        </authorList>
    </citation>
    <scope>NUCLEOTIDE SEQUENCE</scope>
    <source>
        <strain evidence="2">183</strain>
    </source>
</reference>
<keyword evidence="1" id="KW-0812">Transmembrane</keyword>
<protein>
    <submittedName>
        <fullName evidence="2">Uncharacterized protein</fullName>
    </submittedName>
</protein>
<feature type="transmembrane region" description="Helical" evidence="1">
    <location>
        <begin position="12"/>
        <end position="36"/>
    </location>
</feature>
<name>A0A8J8TE11_9ARCH</name>
<dbReference type="EMBL" id="LVVT01000007">
    <property type="protein sequence ID" value="TQS84112.1"/>
    <property type="molecule type" value="Genomic_DNA"/>
</dbReference>